<evidence type="ECO:0000313" key="9">
    <source>
        <dbReference type="Proteomes" id="UP000199533"/>
    </source>
</evidence>
<dbReference type="InterPro" id="IPR035938">
    <property type="entry name" value="Hemerythrin-like_sf"/>
</dbReference>
<evidence type="ECO:0000256" key="4">
    <source>
        <dbReference type="ARBA" id="ARBA00023004"/>
    </source>
</evidence>
<comment type="similarity">
    <text evidence="1">Belongs to the hemerythrin family.</text>
</comment>
<feature type="coiled-coil region" evidence="6">
    <location>
        <begin position="188"/>
        <end position="215"/>
    </location>
</feature>
<dbReference type="Proteomes" id="UP000199533">
    <property type="component" value="Unassembled WGS sequence"/>
</dbReference>
<dbReference type="PANTHER" id="PTHR45138">
    <property type="entry name" value="REGULATORY COMPONENTS OF SENSORY TRANSDUCTION SYSTEM"/>
    <property type="match status" value="1"/>
</dbReference>
<dbReference type="InterPro" id="IPR029787">
    <property type="entry name" value="Nucleotide_cyclase"/>
</dbReference>
<dbReference type="GO" id="GO:0005886">
    <property type="term" value="C:plasma membrane"/>
    <property type="evidence" value="ECO:0007669"/>
    <property type="project" value="TreeGrafter"/>
</dbReference>
<dbReference type="FunFam" id="3.30.70.270:FF:000001">
    <property type="entry name" value="Diguanylate cyclase domain protein"/>
    <property type="match status" value="1"/>
</dbReference>
<dbReference type="InterPro" id="IPR012312">
    <property type="entry name" value="Hemerythrin-like"/>
</dbReference>
<comment type="catalytic activity">
    <reaction evidence="5">
        <text>2 GTP = 3',3'-c-di-GMP + 2 diphosphate</text>
        <dbReference type="Rhea" id="RHEA:24898"/>
        <dbReference type="ChEBI" id="CHEBI:33019"/>
        <dbReference type="ChEBI" id="CHEBI:37565"/>
        <dbReference type="ChEBI" id="CHEBI:58805"/>
        <dbReference type="EC" id="2.7.7.65"/>
    </reaction>
</comment>
<keyword evidence="9" id="KW-1185">Reference proteome</keyword>
<accession>A0A1I4AFB9</accession>
<dbReference type="OrthoDB" id="9813903at2"/>
<feature type="domain" description="GGDEF" evidence="7">
    <location>
        <begin position="243"/>
        <end position="379"/>
    </location>
</feature>
<dbReference type="GO" id="GO:0052621">
    <property type="term" value="F:diguanylate cyclase activity"/>
    <property type="evidence" value="ECO:0007669"/>
    <property type="project" value="UniProtKB-EC"/>
</dbReference>
<keyword evidence="3" id="KW-0479">Metal-binding</keyword>
<evidence type="ECO:0000256" key="3">
    <source>
        <dbReference type="ARBA" id="ARBA00022723"/>
    </source>
</evidence>
<keyword evidence="4" id="KW-0408">Iron</keyword>
<dbReference type="PANTHER" id="PTHR45138:SF9">
    <property type="entry name" value="DIGUANYLATE CYCLASE DGCM-RELATED"/>
    <property type="match status" value="1"/>
</dbReference>
<dbReference type="Gene3D" id="1.20.120.50">
    <property type="entry name" value="Hemerythrin-like"/>
    <property type="match status" value="1"/>
</dbReference>
<reference evidence="9" key="1">
    <citation type="submission" date="2016-10" db="EMBL/GenBank/DDBJ databases">
        <authorList>
            <person name="Varghese N."/>
            <person name="Submissions S."/>
        </authorList>
    </citation>
    <scope>NUCLEOTIDE SEQUENCE [LARGE SCALE GENOMIC DNA]</scope>
    <source>
        <strain evidence="9">Nm69</strain>
    </source>
</reference>
<dbReference type="AlphaFoldDB" id="A0A1I4AFB9"/>
<dbReference type="NCBIfam" id="TIGR00254">
    <property type="entry name" value="GGDEF"/>
    <property type="match status" value="1"/>
</dbReference>
<proteinExistence type="inferred from homology"/>
<dbReference type="STRING" id="52441.SAMN05216302_100912"/>
<evidence type="ECO:0000259" key="7">
    <source>
        <dbReference type="PROSITE" id="PS50887"/>
    </source>
</evidence>
<organism evidence="8 9">
    <name type="scientific">Nitrosomonas aestuarii</name>
    <dbReference type="NCBI Taxonomy" id="52441"/>
    <lineage>
        <taxon>Bacteria</taxon>
        <taxon>Pseudomonadati</taxon>
        <taxon>Pseudomonadota</taxon>
        <taxon>Betaproteobacteria</taxon>
        <taxon>Nitrosomonadales</taxon>
        <taxon>Nitrosomonadaceae</taxon>
        <taxon>Nitrosomonas</taxon>
    </lineage>
</organism>
<dbReference type="InterPro" id="IPR043128">
    <property type="entry name" value="Rev_trsase/Diguanyl_cyclase"/>
</dbReference>
<dbReference type="Pfam" id="PF00990">
    <property type="entry name" value="GGDEF"/>
    <property type="match status" value="1"/>
</dbReference>
<dbReference type="SUPFAM" id="SSF47188">
    <property type="entry name" value="Hemerythrin-like"/>
    <property type="match status" value="1"/>
</dbReference>
<dbReference type="GO" id="GO:0046872">
    <property type="term" value="F:metal ion binding"/>
    <property type="evidence" value="ECO:0007669"/>
    <property type="project" value="UniProtKB-KW"/>
</dbReference>
<dbReference type="InterPro" id="IPR000160">
    <property type="entry name" value="GGDEF_dom"/>
</dbReference>
<keyword evidence="6" id="KW-0175">Coiled coil</keyword>
<evidence type="ECO:0000313" key="8">
    <source>
        <dbReference type="EMBL" id="SFK55155.1"/>
    </source>
</evidence>
<dbReference type="GO" id="GO:1902201">
    <property type="term" value="P:negative regulation of bacterial-type flagellum-dependent cell motility"/>
    <property type="evidence" value="ECO:0007669"/>
    <property type="project" value="TreeGrafter"/>
</dbReference>
<dbReference type="CDD" id="cd12107">
    <property type="entry name" value="Hemerythrin"/>
    <property type="match status" value="1"/>
</dbReference>
<evidence type="ECO:0000256" key="2">
    <source>
        <dbReference type="ARBA" id="ARBA00012528"/>
    </source>
</evidence>
<dbReference type="InterPro" id="IPR012827">
    <property type="entry name" value="Hemerythrin_metal-bd"/>
</dbReference>
<dbReference type="SMART" id="SM00267">
    <property type="entry name" value="GGDEF"/>
    <property type="match status" value="1"/>
</dbReference>
<name>A0A1I4AFB9_9PROT</name>
<dbReference type="RefSeq" id="WP_090698576.1">
    <property type="nucleotide sequence ID" value="NZ_FOSP01000009.1"/>
</dbReference>
<dbReference type="NCBIfam" id="TIGR02481">
    <property type="entry name" value="hemeryth_dom"/>
    <property type="match status" value="1"/>
</dbReference>
<protein>
    <recommendedName>
        <fullName evidence="2">diguanylate cyclase</fullName>
        <ecNumber evidence="2">2.7.7.65</ecNumber>
    </recommendedName>
</protein>
<dbReference type="GO" id="GO:0043709">
    <property type="term" value="P:cell adhesion involved in single-species biofilm formation"/>
    <property type="evidence" value="ECO:0007669"/>
    <property type="project" value="TreeGrafter"/>
</dbReference>
<dbReference type="NCBIfam" id="NF033749">
    <property type="entry name" value="bact_hemeryth"/>
    <property type="match status" value="1"/>
</dbReference>
<dbReference type="CDD" id="cd01949">
    <property type="entry name" value="GGDEF"/>
    <property type="match status" value="1"/>
</dbReference>
<dbReference type="EC" id="2.7.7.65" evidence="2"/>
<evidence type="ECO:0000256" key="1">
    <source>
        <dbReference type="ARBA" id="ARBA00010587"/>
    </source>
</evidence>
<dbReference type="Pfam" id="PF01814">
    <property type="entry name" value="Hemerythrin"/>
    <property type="match status" value="1"/>
</dbReference>
<evidence type="ECO:0000256" key="5">
    <source>
        <dbReference type="ARBA" id="ARBA00034247"/>
    </source>
</evidence>
<sequence>MPQNKFEVFPWNKNFEIGIEVIDEQHKMLISLLNELASTITRDNPIEINHVFSELAKYAEYHFQMEEAIWVDYFGDDSWLSSHQLSHSFFLPKVIELKEQETSKSQTEIIECIILFLIRWLAFHIMDNDKRMALCIENIHKGMPLEEAKIAADKKMNGSIRILIETVMEMYDSLSTRTLALIRESHARQKIEKKLHKTNKQLRKANLRLESLSITDQLTDLYNRRHFNSIFMRELKRARREKLPLALIFIDIDFFKQINDNYGHSEGDRILIRISQQLKIICQRPGDYAFRLGGEEFGVISSNLDIHGTAEFAEIIRKEIEGLHIPNKYSSVSPYLTVTVGSVTRIPDEIDTIDSYMSAADKHLYEAKESGRNRIITTK</sequence>
<gene>
    <name evidence="8" type="ORF">SAMN05216302_100912</name>
</gene>
<dbReference type="PROSITE" id="PS50887">
    <property type="entry name" value="GGDEF"/>
    <property type="match status" value="1"/>
</dbReference>
<dbReference type="Gene3D" id="3.30.70.270">
    <property type="match status" value="1"/>
</dbReference>
<evidence type="ECO:0000256" key="6">
    <source>
        <dbReference type="SAM" id="Coils"/>
    </source>
</evidence>
<dbReference type="SUPFAM" id="SSF55073">
    <property type="entry name" value="Nucleotide cyclase"/>
    <property type="match status" value="1"/>
</dbReference>
<dbReference type="InterPro" id="IPR050469">
    <property type="entry name" value="Diguanylate_Cyclase"/>
</dbReference>
<dbReference type="EMBL" id="FOSP01000009">
    <property type="protein sequence ID" value="SFK55155.1"/>
    <property type="molecule type" value="Genomic_DNA"/>
</dbReference>